<dbReference type="EMBL" id="JAGMVS010000062">
    <property type="protein sequence ID" value="MCM2437351.1"/>
    <property type="molecule type" value="Genomic_DNA"/>
</dbReference>
<protein>
    <recommendedName>
        <fullName evidence="2">Regulatory protein YycH domain-containing protein</fullName>
    </recommendedName>
</protein>
<feature type="domain" description="Regulatory protein YycH" evidence="2">
    <location>
        <begin position="25"/>
        <end position="446"/>
    </location>
</feature>
<evidence type="ECO:0000256" key="1">
    <source>
        <dbReference type="SAM" id="Phobius"/>
    </source>
</evidence>
<dbReference type="RefSeq" id="WP_250966311.1">
    <property type="nucleotide sequence ID" value="NZ_JAGMVS010000062.1"/>
</dbReference>
<keyword evidence="1" id="KW-0812">Transmembrane</keyword>
<evidence type="ECO:0000313" key="3">
    <source>
        <dbReference type="EMBL" id="MCM2437351.1"/>
    </source>
</evidence>
<proteinExistence type="predicted"/>
<accession>A0ABT0VHQ0</accession>
<keyword evidence="1" id="KW-0472">Membrane</keyword>
<name>A0ABT0VHQ0_9LACO</name>
<gene>
    <name evidence="3" type="ORF">KAK10_05450</name>
</gene>
<reference evidence="3" key="1">
    <citation type="submission" date="2021-04" db="EMBL/GenBank/DDBJ databases">
        <title>Taxonomic assessment of Weissella genus.</title>
        <authorList>
            <person name="Fanelli F."/>
            <person name="Chieffi D."/>
            <person name="Dell'Aquila A."/>
            <person name="Gyu-Sung C."/>
            <person name="Franz C.M.A.P."/>
            <person name="Fusco V."/>
        </authorList>
    </citation>
    <scope>NUCLEOTIDE SEQUENCE</scope>
    <source>
        <strain evidence="3">LMG 25373</strain>
    </source>
</reference>
<dbReference type="Pfam" id="PF07435">
    <property type="entry name" value="YycH"/>
    <property type="match status" value="1"/>
</dbReference>
<dbReference type="InterPro" id="IPR042274">
    <property type="entry name" value="YycH/YycI_2"/>
</dbReference>
<keyword evidence="1" id="KW-1133">Transmembrane helix</keyword>
<evidence type="ECO:0000259" key="2">
    <source>
        <dbReference type="Pfam" id="PF07435"/>
    </source>
</evidence>
<dbReference type="Proteomes" id="UP001057481">
    <property type="component" value="Unassembled WGS sequence"/>
</dbReference>
<feature type="transmembrane region" description="Helical" evidence="1">
    <location>
        <begin position="20"/>
        <end position="41"/>
    </location>
</feature>
<evidence type="ECO:0000313" key="4">
    <source>
        <dbReference type="Proteomes" id="UP001057481"/>
    </source>
</evidence>
<dbReference type="Gene3D" id="3.30.310.160">
    <property type="entry name" value="YycH protein, domain 2"/>
    <property type="match status" value="1"/>
</dbReference>
<sequence length="450" mass="51298">MQNKKRFKLVTNFGIVSRFVLPVSLTIAIVISLIFTGLISINPAHFTHTNKSTTRSTAENSTITARTISDIYSPTQVLQTDASQAQKLLYDNKVNVINEVQKSMRQWQFTKTSKVTRLSAQAYAQLLQQANMLLLNYPDLLAGSLFNTVYQQKIKFDRKLEFNRILIPTKNPKHIYLLNDSQFSVQALNVTPRGLKKLLKKINQASGKVPVSERLYEKNVLLTYTQGVTLKQYSYLLNKQTANSLVKGLLNNGGLSSVKTKKQTNRTVYEDGNFRRMTVFSKSGVVSYQNFDGSRDATGYSKILRNAYTDLVSIGVPLDNMRFFETNEDATNFVYRTYVEGFPIFNQTRYGSVQLNYDTQGNTQMRFSLYSLQVPLPNNKPTVTLMSSDAVLARLVAHGIAIKNIQDMQVGYRWTTNSSSNMVIDLKPVWYIEINDEWLRLDQWLTKNNN</sequence>
<organism evidence="3 4">
    <name type="scientific">Periweissella beninensis</name>
    <dbReference type="NCBI Taxonomy" id="504936"/>
    <lineage>
        <taxon>Bacteria</taxon>
        <taxon>Bacillati</taxon>
        <taxon>Bacillota</taxon>
        <taxon>Bacilli</taxon>
        <taxon>Lactobacillales</taxon>
        <taxon>Lactobacillaceae</taxon>
        <taxon>Periweissella</taxon>
    </lineage>
</organism>
<comment type="caution">
    <text evidence="3">The sequence shown here is derived from an EMBL/GenBank/DDBJ whole genome shotgun (WGS) entry which is preliminary data.</text>
</comment>
<dbReference type="InterPro" id="IPR009996">
    <property type="entry name" value="YycH"/>
</dbReference>
<keyword evidence="4" id="KW-1185">Reference proteome</keyword>
<dbReference type="CDD" id="cd15787">
    <property type="entry name" value="YycH_N"/>
    <property type="match status" value="1"/>
</dbReference>